<dbReference type="GO" id="GO:0003725">
    <property type="term" value="F:double-stranded RNA binding"/>
    <property type="evidence" value="ECO:0007669"/>
    <property type="project" value="InterPro"/>
</dbReference>
<dbReference type="Gene3D" id="3.90.870.10">
    <property type="entry name" value="DHBP synthase"/>
    <property type="match status" value="1"/>
</dbReference>
<reference evidence="13" key="2">
    <citation type="submission" date="2020-09" db="EMBL/GenBank/DDBJ databases">
        <authorList>
            <person name="Sun Q."/>
            <person name="Ohkuma M."/>
        </authorList>
    </citation>
    <scope>NUCLEOTIDE SEQUENCE</scope>
    <source>
        <strain evidence="13">JCM 14371</strain>
    </source>
</reference>
<dbReference type="InterPro" id="IPR050156">
    <property type="entry name" value="TC-AMP_synthase_SUA5"/>
</dbReference>
<evidence type="ECO:0000256" key="10">
    <source>
        <dbReference type="ARBA" id="ARBA00029774"/>
    </source>
</evidence>
<evidence type="ECO:0000256" key="7">
    <source>
        <dbReference type="ARBA" id="ARBA00022695"/>
    </source>
</evidence>
<keyword evidence="4" id="KW-0963">Cytoplasm</keyword>
<proteinExistence type="inferred from homology"/>
<dbReference type="InterPro" id="IPR006070">
    <property type="entry name" value="Sua5-like_dom"/>
</dbReference>
<keyword evidence="9" id="KW-0067">ATP-binding</keyword>
<dbReference type="PANTHER" id="PTHR17490:SF16">
    <property type="entry name" value="THREONYLCARBAMOYL-AMP SYNTHASE"/>
    <property type="match status" value="1"/>
</dbReference>
<sequence length="205" mass="20836">MSDLSRPSPLPPALLDRAVRTLRAGGVVGFPTETVWGLAADPASGGAVGRLYAVKGREAAKPVQLSCLDAGVALSWARAGQEGLEALSVFWPGPLTVLAWAREGVPEWVAPGGVVGLRVPAHPAVRALLEGMGGALATTSLNPSGLPSARTLPEAERYGLADVLLPDGPGGAVVSGEASTVFDLRTRTVVRVGAVSLAEVLAVLP</sequence>
<evidence type="ECO:0000256" key="9">
    <source>
        <dbReference type="ARBA" id="ARBA00022840"/>
    </source>
</evidence>
<feature type="domain" description="YrdC-like" evidence="12">
    <location>
        <begin position="12"/>
        <end position="195"/>
    </location>
</feature>
<evidence type="ECO:0000256" key="8">
    <source>
        <dbReference type="ARBA" id="ARBA00022741"/>
    </source>
</evidence>
<dbReference type="SUPFAM" id="SSF55821">
    <property type="entry name" value="YrdC/RibB"/>
    <property type="match status" value="1"/>
</dbReference>
<accession>A0A917PSI9</accession>
<dbReference type="Proteomes" id="UP000635726">
    <property type="component" value="Unassembled WGS sequence"/>
</dbReference>
<dbReference type="RefSeq" id="WP_188964860.1">
    <property type="nucleotide sequence ID" value="NZ_BMOE01000029.1"/>
</dbReference>
<name>A0A917PSI9_9DEIO</name>
<keyword evidence="8" id="KW-0547">Nucleotide-binding</keyword>
<evidence type="ECO:0000256" key="6">
    <source>
        <dbReference type="ARBA" id="ARBA00022694"/>
    </source>
</evidence>
<evidence type="ECO:0000256" key="1">
    <source>
        <dbReference type="ARBA" id="ARBA00004496"/>
    </source>
</evidence>
<evidence type="ECO:0000256" key="3">
    <source>
        <dbReference type="ARBA" id="ARBA00012584"/>
    </source>
</evidence>
<protein>
    <recommendedName>
        <fullName evidence="10">L-threonylcarbamoyladenylate synthase</fullName>
        <ecNumber evidence="3">2.7.7.87</ecNumber>
    </recommendedName>
    <alternativeName>
        <fullName evidence="10">L-threonylcarbamoyladenylate synthase</fullName>
    </alternativeName>
</protein>
<dbReference type="InterPro" id="IPR017945">
    <property type="entry name" value="DHBP_synth_RibB-like_a/b_dom"/>
</dbReference>
<evidence type="ECO:0000256" key="5">
    <source>
        <dbReference type="ARBA" id="ARBA00022679"/>
    </source>
</evidence>
<keyword evidence="14" id="KW-1185">Reference proteome</keyword>
<evidence type="ECO:0000256" key="11">
    <source>
        <dbReference type="ARBA" id="ARBA00048366"/>
    </source>
</evidence>
<evidence type="ECO:0000313" key="14">
    <source>
        <dbReference type="Proteomes" id="UP000635726"/>
    </source>
</evidence>
<evidence type="ECO:0000256" key="2">
    <source>
        <dbReference type="ARBA" id="ARBA00007663"/>
    </source>
</evidence>
<dbReference type="GO" id="GO:0006450">
    <property type="term" value="P:regulation of translational fidelity"/>
    <property type="evidence" value="ECO:0007669"/>
    <property type="project" value="TreeGrafter"/>
</dbReference>
<evidence type="ECO:0000259" key="12">
    <source>
        <dbReference type="PROSITE" id="PS51163"/>
    </source>
</evidence>
<dbReference type="EC" id="2.7.7.87" evidence="3"/>
<comment type="similarity">
    <text evidence="2">Belongs to the SUA5 family.</text>
</comment>
<dbReference type="GO" id="GO:0061710">
    <property type="term" value="F:L-threonylcarbamoyladenylate synthase"/>
    <property type="evidence" value="ECO:0007669"/>
    <property type="project" value="UniProtKB-EC"/>
</dbReference>
<dbReference type="Pfam" id="PF01300">
    <property type="entry name" value="Sua5_yciO_yrdC"/>
    <property type="match status" value="1"/>
</dbReference>
<dbReference type="GO" id="GO:0000049">
    <property type="term" value="F:tRNA binding"/>
    <property type="evidence" value="ECO:0007669"/>
    <property type="project" value="TreeGrafter"/>
</dbReference>
<gene>
    <name evidence="13" type="ORF">GCM10008939_37620</name>
</gene>
<comment type="subcellular location">
    <subcellularLocation>
        <location evidence="1">Cytoplasm</location>
    </subcellularLocation>
</comment>
<dbReference type="GO" id="GO:0005524">
    <property type="term" value="F:ATP binding"/>
    <property type="evidence" value="ECO:0007669"/>
    <property type="project" value="UniProtKB-KW"/>
</dbReference>
<dbReference type="PANTHER" id="PTHR17490">
    <property type="entry name" value="SUA5"/>
    <property type="match status" value="1"/>
</dbReference>
<reference evidence="13" key="1">
    <citation type="journal article" date="2014" name="Int. J. Syst. Evol. Microbiol.">
        <title>Complete genome sequence of Corynebacterium casei LMG S-19264T (=DSM 44701T), isolated from a smear-ripened cheese.</title>
        <authorList>
            <consortium name="US DOE Joint Genome Institute (JGI-PGF)"/>
            <person name="Walter F."/>
            <person name="Albersmeier A."/>
            <person name="Kalinowski J."/>
            <person name="Ruckert C."/>
        </authorList>
    </citation>
    <scope>NUCLEOTIDE SEQUENCE</scope>
    <source>
        <strain evidence="13">JCM 14371</strain>
    </source>
</reference>
<comment type="caution">
    <text evidence="13">The sequence shown here is derived from an EMBL/GenBank/DDBJ whole genome shotgun (WGS) entry which is preliminary data.</text>
</comment>
<evidence type="ECO:0000256" key="4">
    <source>
        <dbReference type="ARBA" id="ARBA00022490"/>
    </source>
</evidence>
<keyword evidence="6" id="KW-0819">tRNA processing</keyword>
<dbReference type="GO" id="GO:0005737">
    <property type="term" value="C:cytoplasm"/>
    <property type="evidence" value="ECO:0007669"/>
    <property type="project" value="UniProtKB-SubCell"/>
</dbReference>
<dbReference type="EMBL" id="BMOE01000029">
    <property type="protein sequence ID" value="GGJ90191.1"/>
    <property type="molecule type" value="Genomic_DNA"/>
</dbReference>
<evidence type="ECO:0000313" key="13">
    <source>
        <dbReference type="EMBL" id="GGJ90191.1"/>
    </source>
</evidence>
<organism evidence="13 14">
    <name type="scientific">Deinococcus aquiradiocola</name>
    <dbReference type="NCBI Taxonomy" id="393059"/>
    <lineage>
        <taxon>Bacteria</taxon>
        <taxon>Thermotogati</taxon>
        <taxon>Deinococcota</taxon>
        <taxon>Deinococci</taxon>
        <taxon>Deinococcales</taxon>
        <taxon>Deinococcaceae</taxon>
        <taxon>Deinococcus</taxon>
    </lineage>
</organism>
<keyword evidence="5" id="KW-0808">Transferase</keyword>
<comment type="catalytic activity">
    <reaction evidence="11">
        <text>L-threonine + hydrogencarbonate + ATP = L-threonylcarbamoyladenylate + diphosphate + H2O</text>
        <dbReference type="Rhea" id="RHEA:36407"/>
        <dbReference type="ChEBI" id="CHEBI:15377"/>
        <dbReference type="ChEBI" id="CHEBI:17544"/>
        <dbReference type="ChEBI" id="CHEBI:30616"/>
        <dbReference type="ChEBI" id="CHEBI:33019"/>
        <dbReference type="ChEBI" id="CHEBI:57926"/>
        <dbReference type="ChEBI" id="CHEBI:73682"/>
        <dbReference type="EC" id="2.7.7.87"/>
    </reaction>
</comment>
<dbReference type="GO" id="GO:0008033">
    <property type="term" value="P:tRNA processing"/>
    <property type="evidence" value="ECO:0007669"/>
    <property type="project" value="UniProtKB-KW"/>
</dbReference>
<keyword evidence="7" id="KW-0548">Nucleotidyltransferase</keyword>
<dbReference type="AlphaFoldDB" id="A0A917PSI9"/>
<dbReference type="PROSITE" id="PS51163">
    <property type="entry name" value="YRDC"/>
    <property type="match status" value="1"/>
</dbReference>